<feature type="region of interest" description="Disordered" evidence="1">
    <location>
        <begin position="1"/>
        <end position="30"/>
    </location>
</feature>
<accession>A0ABR3MCF0</accession>
<proteinExistence type="predicted"/>
<evidence type="ECO:0000313" key="3">
    <source>
        <dbReference type="Proteomes" id="UP001558613"/>
    </source>
</evidence>
<dbReference type="Proteomes" id="UP001558613">
    <property type="component" value="Unassembled WGS sequence"/>
</dbReference>
<sequence>MKGRCGSVPQEKPELSPPPAMKSNQEAEQSPMDLTSLFNYSAAAVCLTALIHGSNTSRCHLVPLKKTIVLIAIISEGIVVKTTEKKTSRRYD</sequence>
<keyword evidence="3" id="KW-1185">Reference proteome</keyword>
<evidence type="ECO:0000256" key="1">
    <source>
        <dbReference type="SAM" id="MobiDB-lite"/>
    </source>
</evidence>
<comment type="caution">
    <text evidence="2">The sequence shown here is derived from an EMBL/GenBank/DDBJ whole genome shotgun (WGS) entry which is preliminary data.</text>
</comment>
<reference evidence="2 3" key="1">
    <citation type="submission" date="2023-09" db="EMBL/GenBank/DDBJ databases">
        <authorList>
            <person name="Wang M."/>
        </authorList>
    </citation>
    <scope>NUCLEOTIDE SEQUENCE [LARGE SCALE GENOMIC DNA]</scope>
    <source>
        <strain evidence="2">GT-2023</strain>
        <tissue evidence="2">Liver</tissue>
    </source>
</reference>
<organism evidence="2 3">
    <name type="scientific">Cirrhinus molitorella</name>
    <name type="common">mud carp</name>
    <dbReference type="NCBI Taxonomy" id="172907"/>
    <lineage>
        <taxon>Eukaryota</taxon>
        <taxon>Metazoa</taxon>
        <taxon>Chordata</taxon>
        <taxon>Craniata</taxon>
        <taxon>Vertebrata</taxon>
        <taxon>Euteleostomi</taxon>
        <taxon>Actinopterygii</taxon>
        <taxon>Neopterygii</taxon>
        <taxon>Teleostei</taxon>
        <taxon>Ostariophysi</taxon>
        <taxon>Cypriniformes</taxon>
        <taxon>Cyprinidae</taxon>
        <taxon>Labeoninae</taxon>
        <taxon>Labeonini</taxon>
        <taxon>Cirrhinus</taxon>
    </lineage>
</organism>
<name>A0ABR3MCF0_9TELE</name>
<gene>
    <name evidence="2" type="ORF">QQF64_006598</name>
</gene>
<evidence type="ECO:0000313" key="2">
    <source>
        <dbReference type="EMBL" id="KAL1261333.1"/>
    </source>
</evidence>
<protein>
    <submittedName>
        <fullName evidence="2">Uncharacterized protein</fullName>
    </submittedName>
</protein>
<dbReference type="EMBL" id="JAYMGO010000014">
    <property type="protein sequence ID" value="KAL1261333.1"/>
    <property type="molecule type" value="Genomic_DNA"/>
</dbReference>